<accession>A0ABV2V618</accession>
<evidence type="ECO:0000313" key="2">
    <source>
        <dbReference type="EMBL" id="MET9849268.1"/>
    </source>
</evidence>
<sequence>MIGCSSLSRLRAAAALVAWGLLCAALVVLPAPRAAAQPVVGPQFFDDLAYSGNLDPLLAQRGWTLRSGQGGPGVPGATWRRDNITFATESGASVMTMRSGTNGTAAGTEHTEIYQQRKFQYGTYAARVRFSDVPIFGPDGDRMVQTFFTISPLNYSMDPAYSELDFEYLPNGGWGIPGSALLASSWETYSEDPPQEEHVTTEERASFSGWHDLVITVDGTAVTYYIDGRLFATHAEPYLPESTMSIRFNHWLINLTGINSRKTRAYEEKVDYVYFAQDQVLSPSEVEAAVDDYRARGVTFEDSV</sequence>
<dbReference type="EMBL" id="JBEXPZ010000050">
    <property type="protein sequence ID" value="MET9849268.1"/>
    <property type="molecule type" value="Genomic_DNA"/>
</dbReference>
<protein>
    <submittedName>
        <fullName evidence="2">Glycoside hydrolase family 16 protein</fullName>
    </submittedName>
</protein>
<dbReference type="Proteomes" id="UP001550210">
    <property type="component" value="Unassembled WGS sequence"/>
</dbReference>
<dbReference type="Pfam" id="PF00722">
    <property type="entry name" value="Glyco_hydro_16"/>
    <property type="match status" value="1"/>
</dbReference>
<dbReference type="CDD" id="cd00413">
    <property type="entry name" value="Glyco_hydrolase_16"/>
    <property type="match status" value="1"/>
</dbReference>
<dbReference type="RefSeq" id="WP_079058393.1">
    <property type="nucleotide sequence ID" value="NZ_JBEXPZ010000050.1"/>
</dbReference>
<keyword evidence="2" id="KW-0378">Hydrolase</keyword>
<dbReference type="Gene3D" id="2.60.120.200">
    <property type="match status" value="1"/>
</dbReference>
<comment type="caution">
    <text evidence="2">The sequence shown here is derived from an EMBL/GenBank/DDBJ whole genome shotgun (WGS) entry which is preliminary data.</text>
</comment>
<evidence type="ECO:0000313" key="3">
    <source>
        <dbReference type="Proteomes" id="UP001550210"/>
    </source>
</evidence>
<proteinExistence type="predicted"/>
<feature type="domain" description="GH16" evidence="1">
    <location>
        <begin position="24"/>
        <end position="281"/>
    </location>
</feature>
<dbReference type="InterPro" id="IPR000757">
    <property type="entry name" value="Beta-glucanase-like"/>
</dbReference>
<dbReference type="InterPro" id="IPR013320">
    <property type="entry name" value="ConA-like_dom_sf"/>
</dbReference>
<dbReference type="SUPFAM" id="SSF49899">
    <property type="entry name" value="Concanavalin A-like lectins/glucanases"/>
    <property type="match status" value="1"/>
</dbReference>
<evidence type="ECO:0000259" key="1">
    <source>
        <dbReference type="PROSITE" id="PS51762"/>
    </source>
</evidence>
<name>A0ABV2V618_9ACTN</name>
<reference evidence="2 3" key="1">
    <citation type="submission" date="2024-06" db="EMBL/GenBank/DDBJ databases">
        <title>The Natural Products Discovery Center: Release of the First 8490 Sequenced Strains for Exploring Actinobacteria Biosynthetic Diversity.</title>
        <authorList>
            <person name="Kalkreuter E."/>
            <person name="Kautsar S.A."/>
            <person name="Yang D."/>
            <person name="Bader C.D."/>
            <person name="Teijaro C.N."/>
            <person name="Fluegel L."/>
            <person name="Davis C.M."/>
            <person name="Simpson J.R."/>
            <person name="Lauterbach L."/>
            <person name="Steele A.D."/>
            <person name="Gui C."/>
            <person name="Meng S."/>
            <person name="Li G."/>
            <person name="Viehrig K."/>
            <person name="Ye F."/>
            <person name="Su P."/>
            <person name="Kiefer A.F."/>
            <person name="Nichols A."/>
            <person name="Cepeda A.J."/>
            <person name="Yan W."/>
            <person name="Fan B."/>
            <person name="Jiang Y."/>
            <person name="Adhikari A."/>
            <person name="Zheng C.-J."/>
            <person name="Schuster L."/>
            <person name="Cowan T.M."/>
            <person name="Smanski M.J."/>
            <person name="Chevrette M.G."/>
            <person name="De Carvalho L.P.S."/>
            <person name="Shen B."/>
        </authorList>
    </citation>
    <scope>NUCLEOTIDE SEQUENCE [LARGE SCALE GENOMIC DNA]</scope>
    <source>
        <strain evidence="2 3">NPDC006434</strain>
    </source>
</reference>
<keyword evidence="3" id="KW-1185">Reference proteome</keyword>
<organism evidence="2 3">
    <name type="scientific">Streptomyces ossamyceticus</name>
    <dbReference type="NCBI Taxonomy" id="249581"/>
    <lineage>
        <taxon>Bacteria</taxon>
        <taxon>Bacillati</taxon>
        <taxon>Actinomycetota</taxon>
        <taxon>Actinomycetes</taxon>
        <taxon>Kitasatosporales</taxon>
        <taxon>Streptomycetaceae</taxon>
        <taxon>Streptomyces</taxon>
    </lineage>
</organism>
<gene>
    <name evidence="2" type="ORF">ABZZ21_32920</name>
</gene>
<dbReference type="PROSITE" id="PS51762">
    <property type="entry name" value="GH16_2"/>
    <property type="match status" value="1"/>
</dbReference>
<dbReference type="GO" id="GO:0016787">
    <property type="term" value="F:hydrolase activity"/>
    <property type="evidence" value="ECO:0007669"/>
    <property type="project" value="UniProtKB-KW"/>
</dbReference>